<comment type="caution">
    <text evidence="1">The sequence shown here is derived from an EMBL/GenBank/DDBJ whole genome shotgun (WGS) entry which is preliminary data.</text>
</comment>
<protein>
    <submittedName>
        <fullName evidence="1">Uncharacterized protein</fullName>
    </submittedName>
</protein>
<organism evidence="1 2">
    <name type="scientific">Aporhodopirellula rubra</name>
    <dbReference type="NCBI Taxonomy" id="980271"/>
    <lineage>
        <taxon>Bacteria</taxon>
        <taxon>Pseudomonadati</taxon>
        <taxon>Planctomycetota</taxon>
        <taxon>Planctomycetia</taxon>
        <taxon>Pirellulales</taxon>
        <taxon>Pirellulaceae</taxon>
        <taxon>Aporhodopirellula</taxon>
    </lineage>
</organism>
<reference evidence="1 2" key="1">
    <citation type="submission" date="2020-08" db="EMBL/GenBank/DDBJ databases">
        <title>Genomic Encyclopedia of Type Strains, Phase III (KMG-III): the genomes of soil and plant-associated and newly described type strains.</title>
        <authorList>
            <person name="Whitman W."/>
        </authorList>
    </citation>
    <scope>NUCLEOTIDE SEQUENCE [LARGE SCALE GENOMIC DNA]</scope>
    <source>
        <strain evidence="1 2">CECT 8075</strain>
    </source>
</reference>
<dbReference type="AlphaFoldDB" id="A0A7W5E234"/>
<dbReference type="EMBL" id="JACHXU010000017">
    <property type="protein sequence ID" value="MBB3208710.1"/>
    <property type="molecule type" value="Genomic_DNA"/>
</dbReference>
<accession>A0A7W5E234</accession>
<evidence type="ECO:0000313" key="2">
    <source>
        <dbReference type="Proteomes" id="UP000536179"/>
    </source>
</evidence>
<name>A0A7W5E234_9BACT</name>
<dbReference type="RefSeq" id="WP_144058723.1">
    <property type="nucleotide sequence ID" value="NZ_JACHXU010000017.1"/>
</dbReference>
<sequence length="78" mass="8633">MGPEVTLGIRVRIRIAASRIIRDSRTQPPRLSSPIRKVSFTVFPSSLRESVSDGDEAFANAGKRSLPVEVFSRTPFAF</sequence>
<gene>
    <name evidence="1" type="ORF">FHS27_004542</name>
</gene>
<dbReference type="Proteomes" id="UP000536179">
    <property type="component" value="Unassembled WGS sequence"/>
</dbReference>
<evidence type="ECO:0000313" key="1">
    <source>
        <dbReference type="EMBL" id="MBB3208710.1"/>
    </source>
</evidence>
<proteinExistence type="predicted"/>
<keyword evidence="2" id="KW-1185">Reference proteome</keyword>